<reference evidence="3" key="1">
    <citation type="journal article" date="2008" name="Nat. Genet.">
        <title>The Pristionchus pacificus genome provides a unique perspective on nematode lifestyle and parasitism.</title>
        <authorList>
            <person name="Dieterich C."/>
            <person name="Clifton S.W."/>
            <person name="Schuster L.N."/>
            <person name="Chinwalla A."/>
            <person name="Delehaunty K."/>
            <person name="Dinkelacker I."/>
            <person name="Fulton L."/>
            <person name="Fulton R."/>
            <person name="Godfrey J."/>
            <person name="Minx P."/>
            <person name="Mitreva M."/>
            <person name="Roeseler W."/>
            <person name="Tian H."/>
            <person name="Witte H."/>
            <person name="Yang S.P."/>
            <person name="Wilson R.K."/>
            <person name="Sommer R.J."/>
        </authorList>
    </citation>
    <scope>NUCLEOTIDE SEQUENCE [LARGE SCALE GENOMIC DNA]</scope>
    <source>
        <strain evidence="3">PS312</strain>
    </source>
</reference>
<accession>A0A8R1YAZ0</accession>
<dbReference type="GO" id="GO:0003723">
    <property type="term" value="F:RNA binding"/>
    <property type="evidence" value="ECO:0007669"/>
    <property type="project" value="UniProtKB-UniRule"/>
</dbReference>
<dbReference type="OrthoDB" id="427410at2759"/>
<dbReference type="AlphaFoldDB" id="A0A2A6BL03"/>
<organism evidence="2 3">
    <name type="scientific">Pristionchus pacificus</name>
    <name type="common">Parasitic nematode worm</name>
    <dbReference type="NCBI Taxonomy" id="54126"/>
    <lineage>
        <taxon>Eukaryota</taxon>
        <taxon>Metazoa</taxon>
        <taxon>Ecdysozoa</taxon>
        <taxon>Nematoda</taxon>
        <taxon>Chromadorea</taxon>
        <taxon>Rhabditida</taxon>
        <taxon>Rhabditina</taxon>
        <taxon>Diplogasteromorpha</taxon>
        <taxon>Diplogasteroidea</taxon>
        <taxon>Neodiplogasteridae</taxon>
        <taxon>Pristionchus</taxon>
    </lineage>
</organism>
<dbReference type="InterPro" id="IPR036612">
    <property type="entry name" value="KH_dom_type_1_sf"/>
</dbReference>
<name>A0A2A6BL03_PRIPA</name>
<gene>
    <name evidence="2" type="primary">WBGene00098082</name>
</gene>
<dbReference type="InterPro" id="IPR004087">
    <property type="entry name" value="KH_dom"/>
</dbReference>
<feature type="compositionally biased region" description="Polar residues" evidence="1">
    <location>
        <begin position="59"/>
        <end position="70"/>
    </location>
</feature>
<dbReference type="Gene3D" id="3.30.1370.10">
    <property type="entry name" value="K Homology domain, type 1"/>
    <property type="match status" value="2"/>
</dbReference>
<evidence type="ECO:0000313" key="2">
    <source>
        <dbReference type="EnsemblMetazoa" id="PPA08528.1"/>
    </source>
</evidence>
<reference evidence="2" key="2">
    <citation type="submission" date="2022-06" db="UniProtKB">
        <authorList>
            <consortium name="EnsemblMetazoa"/>
        </authorList>
    </citation>
    <scope>IDENTIFICATION</scope>
    <source>
        <strain evidence="2">PS312</strain>
    </source>
</reference>
<dbReference type="InterPro" id="IPR047227">
    <property type="entry name" value="MEX3"/>
</dbReference>
<sequence>MCDASVEGEAGVRDMFPTPSYLRGSESMLSQYQSQSSLHQLHQHPLASLGLTNERESTGPRSDSGASSGADNEGSDKGMKEERLPGAWFYENGENGNNSPLHDDEYGLRAALCAKNITETVEVPTSEHVAEIVGRQGCKIKALRAKTNTYIKTPIRGEDPIFTVTGTAADVAEAKTEIKLAADHFTQQVRTCRKSPGGGVPGMNAPGHITAYVRVPLRVVGLVVGPKGATIKRIQQDTSTYIITPSREREPIFEVTGLPANVEVARKEIEQHIFQRTGNMPITDPSSAMTSAEMQSVLQGAAARAKFTGVHQNGAVAAAAFAAAAARHFGPAAAAADHASMYANEQFQMQSILQALSKGDGTSLHGRSTSSPHSLFRPSLPSAQHMALAAQIAAARATPRVNSSTRSSTSPSMGMTFPPPFSIPPPSSSTWSAPLGIVTSSTSNVMASLSSSDSASCDWGNGGGMSSTGGWSMAMPPPAHRGGVDMLGTRLQGMNLMPRDEGLGDSPPTTNQLGGKDYSMMSSIWASSDVENTVPKRVDNGLSPVGTA</sequence>
<dbReference type="Pfam" id="PF00013">
    <property type="entry name" value="KH_1"/>
    <property type="match status" value="2"/>
</dbReference>
<dbReference type="InterPro" id="IPR047226">
    <property type="entry name" value="KH-I_MEX3_rpt2"/>
</dbReference>
<dbReference type="SUPFAM" id="SSF54791">
    <property type="entry name" value="Eukaryotic type KH-domain (KH-domain type I)"/>
    <property type="match status" value="2"/>
</dbReference>
<keyword evidence="3" id="KW-1185">Reference proteome</keyword>
<dbReference type="EnsemblMetazoa" id="PPA08528.1">
    <property type="protein sequence ID" value="PPA08528.1"/>
    <property type="gene ID" value="WBGene00098082"/>
</dbReference>
<feature type="region of interest" description="Disordered" evidence="1">
    <location>
        <begin position="498"/>
        <end position="517"/>
    </location>
</feature>
<dbReference type="CDD" id="cd22424">
    <property type="entry name" value="KH-I_MEX3_rpt2"/>
    <property type="match status" value="1"/>
</dbReference>
<dbReference type="PANTHER" id="PTHR23285:SF7">
    <property type="entry name" value="LD09246P1"/>
    <property type="match status" value="1"/>
</dbReference>
<dbReference type="PROSITE" id="PS50084">
    <property type="entry name" value="KH_TYPE_1"/>
    <property type="match status" value="2"/>
</dbReference>
<dbReference type="FunFam" id="3.30.1370.10:FF:000012">
    <property type="entry name" value="Mex-3 RNA-binding family member D"/>
    <property type="match status" value="1"/>
</dbReference>
<evidence type="ECO:0000313" key="3">
    <source>
        <dbReference type="Proteomes" id="UP000005239"/>
    </source>
</evidence>
<proteinExistence type="predicted"/>
<evidence type="ECO:0000256" key="1">
    <source>
        <dbReference type="SAM" id="MobiDB-lite"/>
    </source>
</evidence>
<dbReference type="SMART" id="SM00322">
    <property type="entry name" value="KH"/>
    <property type="match status" value="2"/>
</dbReference>
<accession>A0A2A6BL03</accession>
<feature type="region of interest" description="Disordered" evidence="1">
    <location>
        <begin position="52"/>
        <end position="80"/>
    </location>
</feature>
<dbReference type="Proteomes" id="UP000005239">
    <property type="component" value="Unassembled WGS sequence"/>
</dbReference>
<protein>
    <submittedName>
        <fullName evidence="2">K Homology domain containing protein</fullName>
    </submittedName>
</protein>
<dbReference type="InterPro" id="IPR004088">
    <property type="entry name" value="KH_dom_type_1"/>
</dbReference>
<dbReference type="PANTHER" id="PTHR23285">
    <property type="entry name" value="RING FINGER AND KH DOMAIN CONTAINING PROTEIN 1"/>
    <property type="match status" value="1"/>
</dbReference>